<dbReference type="Proteomes" id="UP000190888">
    <property type="component" value="Unassembled WGS sequence"/>
</dbReference>
<keyword evidence="1" id="KW-0472">Membrane</keyword>
<dbReference type="EMBL" id="FUWH01000005">
    <property type="protein sequence ID" value="SJZ88696.1"/>
    <property type="molecule type" value="Genomic_DNA"/>
</dbReference>
<name>A0A1T4PBT6_9BACT</name>
<protein>
    <submittedName>
        <fullName evidence="2">FixH protein</fullName>
    </submittedName>
</protein>
<evidence type="ECO:0000256" key="1">
    <source>
        <dbReference type="SAM" id="Phobius"/>
    </source>
</evidence>
<evidence type="ECO:0000313" key="3">
    <source>
        <dbReference type="Proteomes" id="UP000190888"/>
    </source>
</evidence>
<evidence type="ECO:0000313" key="2">
    <source>
        <dbReference type="EMBL" id="SJZ88696.1"/>
    </source>
</evidence>
<gene>
    <name evidence="2" type="ORF">SAMN04488132_105249</name>
</gene>
<reference evidence="2 3" key="1">
    <citation type="submission" date="2017-02" db="EMBL/GenBank/DDBJ databases">
        <authorList>
            <person name="Peterson S.W."/>
        </authorList>
    </citation>
    <scope>NUCLEOTIDE SEQUENCE [LARGE SCALE GENOMIC DNA]</scope>
    <source>
        <strain evidence="2 3">DSM 22335</strain>
    </source>
</reference>
<keyword evidence="1" id="KW-0812">Transmembrane</keyword>
<dbReference type="InterPro" id="IPR008620">
    <property type="entry name" value="FixH"/>
</dbReference>
<organism evidence="2 3">
    <name type="scientific">Sediminibacterium ginsengisoli</name>
    <dbReference type="NCBI Taxonomy" id="413434"/>
    <lineage>
        <taxon>Bacteria</taxon>
        <taxon>Pseudomonadati</taxon>
        <taxon>Bacteroidota</taxon>
        <taxon>Chitinophagia</taxon>
        <taxon>Chitinophagales</taxon>
        <taxon>Chitinophagaceae</taxon>
        <taxon>Sediminibacterium</taxon>
    </lineage>
</organism>
<dbReference type="AlphaFoldDB" id="A0A1T4PBT6"/>
<dbReference type="RefSeq" id="WP_078831565.1">
    <property type="nucleotide sequence ID" value="NZ_FUWH01000005.1"/>
</dbReference>
<proteinExistence type="predicted"/>
<dbReference type="Pfam" id="PF05751">
    <property type="entry name" value="FixH"/>
    <property type="match status" value="1"/>
</dbReference>
<dbReference type="OrthoDB" id="1493774at2"/>
<accession>A0A1T4PBT6</accession>
<dbReference type="STRING" id="413434.SAMN04488132_105249"/>
<keyword evidence="3" id="KW-1185">Reference proteome</keyword>
<feature type="transmembrane region" description="Helical" evidence="1">
    <location>
        <begin position="12"/>
        <end position="31"/>
    </location>
</feature>
<sequence length="152" mass="16861">MIRKLTHGGNVVLAGFAAMILFMATLVYMCTRQRIDMSTDRYYEQELAFQSQINAAANTQQYAAQFSVRTEPGVVILQLPASLSGEIENANAVFYCKSDSRLDQQVSLQPNAGGEYRISTEKWSGKGKAFVAKIKFNSGGKSFYQELPVTIQ</sequence>
<keyword evidence="1" id="KW-1133">Transmembrane helix</keyword>